<evidence type="ECO:0000313" key="3">
    <source>
        <dbReference type="Proteomes" id="UP001418444"/>
    </source>
</evidence>
<comment type="caution">
    <text evidence="2">The sequence shown here is derived from an EMBL/GenBank/DDBJ whole genome shotgun (WGS) entry which is preliminary data.</text>
</comment>
<proteinExistence type="predicted"/>
<keyword evidence="1" id="KW-0732">Signal</keyword>
<evidence type="ECO:0000313" key="2">
    <source>
        <dbReference type="EMBL" id="GAA3949767.1"/>
    </source>
</evidence>
<keyword evidence="3" id="KW-1185">Reference proteome</keyword>
<accession>A0ABP7NLP3</accession>
<name>A0ABP7NLP3_9ACTN</name>
<dbReference type="Proteomes" id="UP001418444">
    <property type="component" value="Unassembled WGS sequence"/>
</dbReference>
<feature type="chain" id="PRO_5045195580" evidence="1">
    <location>
        <begin position="32"/>
        <end position="178"/>
    </location>
</feature>
<gene>
    <name evidence="2" type="ORF">GCM10022231_04230</name>
</gene>
<evidence type="ECO:0000256" key="1">
    <source>
        <dbReference type="SAM" id="SignalP"/>
    </source>
</evidence>
<dbReference type="EMBL" id="BAAAZW010000001">
    <property type="protein sequence ID" value="GAA3949767.1"/>
    <property type="molecule type" value="Genomic_DNA"/>
</dbReference>
<feature type="signal peptide" evidence="1">
    <location>
        <begin position="1"/>
        <end position="31"/>
    </location>
</feature>
<protein>
    <submittedName>
        <fullName evidence="2">Uncharacterized protein</fullName>
    </submittedName>
</protein>
<reference evidence="3" key="1">
    <citation type="journal article" date="2019" name="Int. J. Syst. Evol. Microbiol.">
        <title>The Global Catalogue of Microorganisms (GCM) 10K type strain sequencing project: providing services to taxonomists for standard genome sequencing and annotation.</title>
        <authorList>
            <consortium name="The Broad Institute Genomics Platform"/>
            <consortium name="The Broad Institute Genome Sequencing Center for Infectious Disease"/>
            <person name="Wu L."/>
            <person name="Ma J."/>
        </authorList>
    </citation>
    <scope>NUCLEOTIDE SEQUENCE [LARGE SCALE GENOMIC DNA]</scope>
    <source>
        <strain evidence="3">JCM 16923</strain>
    </source>
</reference>
<organism evidence="2 3">
    <name type="scientific">Gordonia caeni</name>
    <dbReference type="NCBI Taxonomy" id="1007097"/>
    <lineage>
        <taxon>Bacteria</taxon>
        <taxon>Bacillati</taxon>
        <taxon>Actinomycetota</taxon>
        <taxon>Actinomycetes</taxon>
        <taxon>Mycobacteriales</taxon>
        <taxon>Gordoniaceae</taxon>
        <taxon>Gordonia</taxon>
    </lineage>
</organism>
<dbReference type="RefSeq" id="WP_344780099.1">
    <property type="nucleotide sequence ID" value="NZ_BAAAZW010000001.1"/>
</dbReference>
<sequence length="178" mass="18996">MRSNHRTLLASALAAVTLGAGALVGVAPAQAAPRCPTADTTMSRSDTAAALRDSCTQAQFDRLFRTADAGPVPLGVMRGQTRPVGPPNDAASAAASAVWAGKVFHRGWLTNRAFGGQILPADVYYAPSAVDGRRVIRIDYRRSGLPFAHDELRRLPNGVYLGYGFLGGDKAVDFWVWR</sequence>